<protein>
    <submittedName>
        <fullName evidence="5">S1 RNA-binding domain-containing protein</fullName>
    </submittedName>
</protein>
<keyword evidence="3" id="KW-0687">Ribonucleoprotein</keyword>
<dbReference type="Pfam" id="PF00575">
    <property type="entry name" value="S1"/>
    <property type="match status" value="1"/>
</dbReference>
<dbReference type="Gene3D" id="2.40.50.140">
    <property type="entry name" value="Nucleic acid-binding proteins"/>
    <property type="match status" value="1"/>
</dbReference>
<evidence type="ECO:0000313" key="6">
    <source>
        <dbReference type="Proteomes" id="UP001058364"/>
    </source>
</evidence>
<organism evidence="5 6">
    <name type="scientific">Mesomycoplasma molare</name>
    <dbReference type="NCBI Taxonomy" id="171288"/>
    <lineage>
        <taxon>Bacteria</taxon>
        <taxon>Bacillati</taxon>
        <taxon>Mycoplasmatota</taxon>
        <taxon>Mycoplasmoidales</taxon>
        <taxon>Metamycoplasmataceae</taxon>
        <taxon>Mesomycoplasma</taxon>
    </lineage>
</organism>
<evidence type="ECO:0000313" key="5">
    <source>
        <dbReference type="EMBL" id="UWD34229.1"/>
    </source>
</evidence>
<dbReference type="InterPro" id="IPR050437">
    <property type="entry name" value="Ribos_protein_bS1-like"/>
</dbReference>
<gene>
    <name evidence="5" type="ORF">NX772_00135</name>
</gene>
<dbReference type="SMART" id="SM00316">
    <property type="entry name" value="S1"/>
    <property type="match status" value="1"/>
</dbReference>
<dbReference type="PANTHER" id="PTHR10724:SF7">
    <property type="entry name" value="SMALL RIBOSOMAL SUBUNIT PROTEIN BS1C"/>
    <property type="match status" value="1"/>
</dbReference>
<evidence type="ECO:0000256" key="2">
    <source>
        <dbReference type="ARBA" id="ARBA00022980"/>
    </source>
</evidence>
<dbReference type="CDD" id="cd00164">
    <property type="entry name" value="S1_like"/>
    <property type="match status" value="1"/>
</dbReference>
<dbReference type="InterPro" id="IPR003029">
    <property type="entry name" value="S1_domain"/>
</dbReference>
<dbReference type="EMBL" id="CP103423">
    <property type="protein sequence ID" value="UWD34229.1"/>
    <property type="molecule type" value="Genomic_DNA"/>
</dbReference>
<evidence type="ECO:0000256" key="1">
    <source>
        <dbReference type="ARBA" id="ARBA00006767"/>
    </source>
</evidence>
<keyword evidence="6" id="KW-1185">Reference proteome</keyword>
<evidence type="ECO:0000259" key="4">
    <source>
        <dbReference type="PROSITE" id="PS50126"/>
    </source>
</evidence>
<dbReference type="PROSITE" id="PS50126">
    <property type="entry name" value="S1"/>
    <property type="match status" value="1"/>
</dbReference>
<dbReference type="Proteomes" id="UP001058364">
    <property type="component" value="Chromosome"/>
</dbReference>
<proteinExistence type="inferred from homology"/>
<reference evidence="5" key="1">
    <citation type="submission" date="2022-08" db="EMBL/GenBank/DDBJ databases">
        <title>Complete genome sequence of Mycoplasma molare type strain H 542.</title>
        <authorList>
            <person name="Spergser J."/>
        </authorList>
    </citation>
    <scope>NUCLEOTIDE SEQUENCE</scope>
    <source>
        <strain evidence="5">H 542</strain>
    </source>
</reference>
<dbReference type="PANTHER" id="PTHR10724">
    <property type="entry name" value="30S RIBOSOMAL PROTEIN S1"/>
    <property type="match status" value="1"/>
</dbReference>
<dbReference type="SUPFAM" id="SSF50249">
    <property type="entry name" value="Nucleic acid-binding proteins"/>
    <property type="match status" value="1"/>
</dbReference>
<accession>A0ABY5TV56</accession>
<dbReference type="InterPro" id="IPR012340">
    <property type="entry name" value="NA-bd_OB-fold"/>
</dbReference>
<sequence>MEIGDLVTGKVKKIVKNYFWVDLPKGYQGVVFIKEVSDYYIKDLTEMFVIGDEIKLKILDINHENKKVSLSFKAIRPKYLKIPFTYKLCETKSGFKNLFLHTKREVEKWKK</sequence>
<keyword evidence="2" id="KW-0689">Ribosomal protein</keyword>
<feature type="domain" description="S1 motif" evidence="4">
    <location>
        <begin position="4"/>
        <end position="73"/>
    </location>
</feature>
<evidence type="ECO:0000256" key="3">
    <source>
        <dbReference type="ARBA" id="ARBA00023274"/>
    </source>
</evidence>
<dbReference type="RefSeq" id="WP_027123322.1">
    <property type="nucleotide sequence ID" value="NZ_CP103423.1"/>
</dbReference>
<name>A0ABY5TV56_9BACT</name>
<comment type="similarity">
    <text evidence="1">Belongs to the bacterial ribosomal protein bS1 family.</text>
</comment>